<sequence length="155" mass="17979">MGGRGAKGLNDRVYSITKKDGTIVETSRIHVPDWLTKKNHMYDYKITDMQIKAETEKAYLVNTHGFDRRIMDEGYFDVWLPKSQLMTDSELKAEIKKSDERYEKYLKNGEIGLARNQALRQLAIDNNVKGIRKRNTTATLEKLLKKAGINYEHIK</sequence>
<evidence type="ECO:0000313" key="1">
    <source>
        <dbReference type="EMBL" id="AVM42833.1"/>
    </source>
</evidence>
<organism evidence="1 2">
    <name type="scientific">Fastidiosipila sanguinis</name>
    <dbReference type="NCBI Taxonomy" id="236753"/>
    <lineage>
        <taxon>Bacteria</taxon>
        <taxon>Bacillati</taxon>
        <taxon>Bacillota</taxon>
        <taxon>Clostridia</taxon>
        <taxon>Eubacteriales</taxon>
        <taxon>Oscillospiraceae</taxon>
        <taxon>Fastidiosipila</taxon>
    </lineage>
</organism>
<dbReference type="EMBL" id="CP027226">
    <property type="protein sequence ID" value="AVM42833.1"/>
    <property type="molecule type" value="Genomic_DNA"/>
</dbReference>
<proteinExistence type="predicted"/>
<evidence type="ECO:0000313" key="2">
    <source>
        <dbReference type="Proteomes" id="UP000237947"/>
    </source>
</evidence>
<reference evidence="2" key="1">
    <citation type="submission" date="2018-02" db="EMBL/GenBank/DDBJ databases">
        <authorList>
            <person name="Holder M.E."/>
            <person name="Ajami N.J."/>
            <person name="Petrosino J.F."/>
        </authorList>
    </citation>
    <scope>NUCLEOTIDE SEQUENCE [LARGE SCALE GENOMIC DNA]</scope>
    <source>
        <strain evidence="2">CCUG 47711</strain>
    </source>
</reference>
<name>A0A2S0KP83_9FIRM</name>
<dbReference type="Proteomes" id="UP000237947">
    <property type="component" value="Chromosome"/>
</dbReference>
<dbReference type="KEGG" id="fsa:C5Q98_06240"/>
<protein>
    <submittedName>
        <fullName evidence="1">Uncharacterized protein</fullName>
    </submittedName>
</protein>
<dbReference type="RefSeq" id="WP_106012783.1">
    <property type="nucleotide sequence ID" value="NZ_CP027226.1"/>
</dbReference>
<dbReference type="AlphaFoldDB" id="A0A2S0KP83"/>
<keyword evidence="2" id="KW-1185">Reference proteome</keyword>
<accession>A0A2S0KP83</accession>
<gene>
    <name evidence="1" type="ORF">C5Q98_06240</name>
</gene>